<dbReference type="RefSeq" id="WP_200066643.1">
    <property type="nucleotide sequence ID" value="NZ_JAEHFW010000002.1"/>
</dbReference>
<dbReference type="EMBL" id="JAEHFW010000002">
    <property type="protein sequence ID" value="MBK0380113.1"/>
    <property type="molecule type" value="Genomic_DNA"/>
</dbReference>
<evidence type="ECO:0000313" key="2">
    <source>
        <dbReference type="EMBL" id="MBK0380113.1"/>
    </source>
</evidence>
<feature type="region of interest" description="Disordered" evidence="1">
    <location>
        <begin position="245"/>
        <end position="265"/>
    </location>
</feature>
<reference evidence="2" key="1">
    <citation type="submission" date="2020-12" db="EMBL/GenBank/DDBJ databases">
        <title>Bacterial novel species Mucilaginibacter sp. SD-g isolated from soil.</title>
        <authorList>
            <person name="Jung H.-Y."/>
        </authorList>
    </citation>
    <scope>NUCLEOTIDE SEQUENCE</scope>
    <source>
        <strain evidence="2">SD-g</strain>
    </source>
</reference>
<comment type="caution">
    <text evidence="2">The sequence shown here is derived from an EMBL/GenBank/DDBJ whole genome shotgun (WGS) entry which is preliminary data.</text>
</comment>
<keyword evidence="3" id="KW-1185">Reference proteome</keyword>
<evidence type="ECO:0000313" key="3">
    <source>
        <dbReference type="Proteomes" id="UP000613193"/>
    </source>
</evidence>
<sequence length="265" mass="30720">MDDQSEIIAIGAIPFIIDRDRRLLQQFNKWENIIRFDHLKKEEGYYAAKLYKSGINLSTEWPDFGKHYDQILNVIIPAPILDEHGSLTEDFKQDLNRLSHDKEWGFYLADKDTALRLSGKLPHIDLAGTDFTIDWRLKELRETEEPWKNISLRDMEMSDSGEEYLCFYNTETHELYEPDENLLELPENVVVLEIPCEAKLDPVAVAREYGIGETDLLNDHPFQMNLKAKVTPLSETGLPEYIQNNKRLAAGNSLNNETQSHKRGR</sequence>
<proteinExistence type="predicted"/>
<evidence type="ECO:0000256" key="1">
    <source>
        <dbReference type="SAM" id="MobiDB-lite"/>
    </source>
</evidence>
<dbReference type="AlphaFoldDB" id="A0A934PW58"/>
<feature type="compositionally biased region" description="Polar residues" evidence="1">
    <location>
        <begin position="245"/>
        <end position="258"/>
    </location>
</feature>
<protein>
    <submittedName>
        <fullName evidence="2">Uncharacterized protein</fullName>
    </submittedName>
</protein>
<dbReference type="Proteomes" id="UP000613193">
    <property type="component" value="Unassembled WGS sequence"/>
</dbReference>
<gene>
    <name evidence="2" type="ORF">I5M19_12385</name>
</gene>
<accession>A0A934PW58</accession>
<organism evidence="2 3">
    <name type="scientific">Mucilaginibacter segetis</name>
    <dbReference type="NCBI Taxonomy" id="2793071"/>
    <lineage>
        <taxon>Bacteria</taxon>
        <taxon>Pseudomonadati</taxon>
        <taxon>Bacteroidota</taxon>
        <taxon>Sphingobacteriia</taxon>
        <taxon>Sphingobacteriales</taxon>
        <taxon>Sphingobacteriaceae</taxon>
        <taxon>Mucilaginibacter</taxon>
    </lineage>
</organism>
<name>A0A934PW58_9SPHI</name>